<dbReference type="InterPro" id="IPR036397">
    <property type="entry name" value="RNaseH_sf"/>
</dbReference>
<evidence type="ECO:0000256" key="7">
    <source>
        <dbReference type="ARBA" id="ARBA00025769"/>
    </source>
</evidence>
<protein>
    <recommendedName>
        <fullName evidence="9">Exonuclease domain-containing protein</fullName>
    </recommendedName>
</protein>
<evidence type="ECO:0000313" key="11">
    <source>
        <dbReference type="Proteomes" id="UP001187192"/>
    </source>
</evidence>
<dbReference type="InterPro" id="IPR040393">
    <property type="entry name" value="TREX1/2"/>
</dbReference>
<dbReference type="EMBL" id="BTGU01000017">
    <property type="protein sequence ID" value="GMN43984.1"/>
    <property type="molecule type" value="Genomic_DNA"/>
</dbReference>
<feature type="domain" description="Exonuclease" evidence="9">
    <location>
        <begin position="130"/>
        <end position="309"/>
    </location>
</feature>
<evidence type="ECO:0000256" key="4">
    <source>
        <dbReference type="ARBA" id="ARBA00022801"/>
    </source>
</evidence>
<dbReference type="GO" id="GO:0006308">
    <property type="term" value="P:DNA catabolic process"/>
    <property type="evidence" value="ECO:0007669"/>
    <property type="project" value="TreeGrafter"/>
</dbReference>
<dbReference type="CDD" id="cd06127">
    <property type="entry name" value="DEDDh"/>
    <property type="match status" value="1"/>
</dbReference>
<comment type="cofactor">
    <cofactor evidence="1">
        <name>Mg(2+)</name>
        <dbReference type="ChEBI" id="CHEBI:18420"/>
    </cofactor>
</comment>
<dbReference type="GO" id="GO:0003676">
    <property type="term" value="F:nucleic acid binding"/>
    <property type="evidence" value="ECO:0007669"/>
    <property type="project" value="InterPro"/>
</dbReference>
<evidence type="ECO:0000256" key="2">
    <source>
        <dbReference type="ARBA" id="ARBA00022722"/>
    </source>
</evidence>
<dbReference type="InterPro" id="IPR012337">
    <property type="entry name" value="RNaseH-like_sf"/>
</dbReference>
<dbReference type="GO" id="GO:0046872">
    <property type="term" value="F:metal ion binding"/>
    <property type="evidence" value="ECO:0007669"/>
    <property type="project" value="UniProtKB-KW"/>
</dbReference>
<keyword evidence="6" id="KW-0460">Magnesium</keyword>
<dbReference type="SUPFAM" id="SSF53098">
    <property type="entry name" value="Ribonuclease H-like"/>
    <property type="match status" value="1"/>
</dbReference>
<feature type="region of interest" description="Disordered" evidence="8">
    <location>
        <begin position="62"/>
        <end position="81"/>
    </location>
</feature>
<evidence type="ECO:0000256" key="8">
    <source>
        <dbReference type="SAM" id="MobiDB-lite"/>
    </source>
</evidence>
<dbReference type="AlphaFoldDB" id="A0AA88A1H1"/>
<keyword evidence="4" id="KW-0378">Hydrolase</keyword>
<evidence type="ECO:0000256" key="6">
    <source>
        <dbReference type="ARBA" id="ARBA00022842"/>
    </source>
</evidence>
<organism evidence="10 11">
    <name type="scientific">Ficus carica</name>
    <name type="common">Common fig</name>
    <dbReference type="NCBI Taxonomy" id="3494"/>
    <lineage>
        <taxon>Eukaryota</taxon>
        <taxon>Viridiplantae</taxon>
        <taxon>Streptophyta</taxon>
        <taxon>Embryophyta</taxon>
        <taxon>Tracheophyta</taxon>
        <taxon>Spermatophyta</taxon>
        <taxon>Magnoliopsida</taxon>
        <taxon>eudicotyledons</taxon>
        <taxon>Gunneridae</taxon>
        <taxon>Pentapetalae</taxon>
        <taxon>rosids</taxon>
        <taxon>fabids</taxon>
        <taxon>Rosales</taxon>
        <taxon>Moraceae</taxon>
        <taxon>Ficeae</taxon>
        <taxon>Ficus</taxon>
    </lineage>
</organism>
<evidence type="ECO:0000313" key="10">
    <source>
        <dbReference type="EMBL" id="GMN43984.1"/>
    </source>
</evidence>
<reference evidence="10" key="1">
    <citation type="submission" date="2023-07" db="EMBL/GenBank/DDBJ databases">
        <title>draft genome sequence of fig (Ficus carica).</title>
        <authorList>
            <person name="Takahashi T."/>
            <person name="Nishimura K."/>
        </authorList>
    </citation>
    <scope>NUCLEOTIDE SEQUENCE</scope>
</reference>
<dbReference type="GO" id="GO:0008296">
    <property type="term" value="F:3'-5'-DNA exonuclease activity"/>
    <property type="evidence" value="ECO:0007669"/>
    <property type="project" value="TreeGrafter"/>
</dbReference>
<dbReference type="PANTHER" id="PTHR13058">
    <property type="entry name" value="THREE PRIME REPAIR EXONUCLEASE 1, 2"/>
    <property type="match status" value="1"/>
</dbReference>
<keyword evidence="11" id="KW-1185">Reference proteome</keyword>
<sequence>MRTVPMCFSIFQSPRFRVHTLAHLWNGSFHSWTRRYTTKAKLHGPRIQGIEGAGLKKWTRRPVTTKTEGTNKTTHSSKASSVRHDILDETVSTTTNLNIDKTDISQFQKIQYCDIRQQIAENKELAKLLTIIVFDLETSGFSRENERIIEFALQILHGGANSTFQTLVNPERYVANAHIHGITSNMVNKPDVPRMKDLIPILLQYVRSHQKPGGHVLWVAHNARCFDVPFLLKEFSRCSIDVPSNWLYLDSLPLAREVLKSEGMKTTRASLQAIREHYNIPLVGSAHRAMSDVKCLSLILQRITYDLKLSVPDLVERSFSASDLISQKKKKS</sequence>
<evidence type="ECO:0000256" key="1">
    <source>
        <dbReference type="ARBA" id="ARBA00001946"/>
    </source>
</evidence>
<dbReference type="FunFam" id="3.30.420.10:FF:000081">
    <property type="entry name" value="Exonuclease DPD1 chloroplastic/mitochondrial"/>
    <property type="match status" value="1"/>
</dbReference>
<accession>A0AA88A1H1</accession>
<comment type="similarity">
    <text evidence="7">Belongs to the exonuclease superfamily. TREX family.</text>
</comment>
<evidence type="ECO:0000259" key="9">
    <source>
        <dbReference type="SMART" id="SM00479"/>
    </source>
</evidence>
<dbReference type="Gene3D" id="3.30.420.10">
    <property type="entry name" value="Ribonuclease H-like superfamily/Ribonuclease H"/>
    <property type="match status" value="1"/>
</dbReference>
<keyword evidence="2" id="KW-0540">Nuclease</keyword>
<evidence type="ECO:0000256" key="3">
    <source>
        <dbReference type="ARBA" id="ARBA00022723"/>
    </source>
</evidence>
<evidence type="ECO:0000256" key="5">
    <source>
        <dbReference type="ARBA" id="ARBA00022839"/>
    </source>
</evidence>
<feature type="compositionally biased region" description="Low complexity" evidence="8">
    <location>
        <begin position="64"/>
        <end position="74"/>
    </location>
</feature>
<dbReference type="PANTHER" id="PTHR13058:SF19">
    <property type="entry name" value="LD40940P"/>
    <property type="match status" value="1"/>
</dbReference>
<keyword evidence="5" id="KW-0269">Exonuclease</keyword>
<dbReference type="GO" id="GO:0005737">
    <property type="term" value="C:cytoplasm"/>
    <property type="evidence" value="ECO:0007669"/>
    <property type="project" value="TreeGrafter"/>
</dbReference>
<dbReference type="Proteomes" id="UP001187192">
    <property type="component" value="Unassembled WGS sequence"/>
</dbReference>
<name>A0AA88A1H1_FICCA</name>
<gene>
    <name evidence="10" type="ORF">TIFTF001_013186</name>
</gene>
<dbReference type="SMART" id="SM00479">
    <property type="entry name" value="EXOIII"/>
    <property type="match status" value="1"/>
</dbReference>
<dbReference type="InterPro" id="IPR013520">
    <property type="entry name" value="Ribonucl_H"/>
</dbReference>
<keyword evidence="3" id="KW-0479">Metal-binding</keyword>
<comment type="caution">
    <text evidence="10">The sequence shown here is derived from an EMBL/GenBank/DDBJ whole genome shotgun (WGS) entry which is preliminary data.</text>
</comment>
<proteinExistence type="inferred from homology"/>